<dbReference type="OrthoDB" id="798308at2"/>
<proteinExistence type="predicted"/>
<keyword evidence="2" id="KW-1185">Reference proteome</keyword>
<dbReference type="Proteomes" id="UP000198916">
    <property type="component" value="Unassembled WGS sequence"/>
</dbReference>
<name>A0A1H7SCX2_9SPHI</name>
<sequence>MTTLTVNVDNEKDLPVLKEILNRFGLKYKVDKQAELNEEGEVLYKRFKKTFKEIKDWEAGKVKLQPAKEALAEIEAELNNGV</sequence>
<organism evidence="1 2">
    <name type="scientific">Parapedobacter koreensis</name>
    <dbReference type="NCBI Taxonomy" id="332977"/>
    <lineage>
        <taxon>Bacteria</taxon>
        <taxon>Pseudomonadati</taxon>
        <taxon>Bacteroidota</taxon>
        <taxon>Sphingobacteriia</taxon>
        <taxon>Sphingobacteriales</taxon>
        <taxon>Sphingobacteriaceae</taxon>
        <taxon>Parapedobacter</taxon>
    </lineage>
</organism>
<reference evidence="2" key="1">
    <citation type="submission" date="2016-10" db="EMBL/GenBank/DDBJ databases">
        <authorList>
            <person name="Varghese N."/>
            <person name="Submissions S."/>
        </authorList>
    </citation>
    <scope>NUCLEOTIDE SEQUENCE [LARGE SCALE GENOMIC DNA]</scope>
    <source>
        <strain evidence="2">Jip14</strain>
    </source>
</reference>
<dbReference type="AlphaFoldDB" id="A0A1H7SCX2"/>
<evidence type="ECO:0000313" key="2">
    <source>
        <dbReference type="Proteomes" id="UP000198916"/>
    </source>
</evidence>
<dbReference type="EMBL" id="FNZR01000008">
    <property type="protein sequence ID" value="SEL70228.1"/>
    <property type="molecule type" value="Genomic_DNA"/>
</dbReference>
<accession>A0A1H7SCX2</accession>
<gene>
    <name evidence="1" type="ORF">SAMN05421740_108220</name>
</gene>
<dbReference type="RefSeq" id="WP_090607682.1">
    <property type="nucleotide sequence ID" value="NZ_FNZR01000008.1"/>
</dbReference>
<protein>
    <submittedName>
        <fullName evidence="1">Uncharacterized protein</fullName>
    </submittedName>
</protein>
<dbReference type="STRING" id="332977.SAMN05421740_108220"/>
<evidence type="ECO:0000313" key="1">
    <source>
        <dbReference type="EMBL" id="SEL70228.1"/>
    </source>
</evidence>